<protein>
    <recommendedName>
        <fullName evidence="2">Acylneuraminate cytidylyltransferase</fullName>
    </recommendedName>
</protein>
<dbReference type="GO" id="GO:0008781">
    <property type="term" value="F:N-acylneuraminate cytidylyltransferase activity"/>
    <property type="evidence" value="ECO:0007669"/>
    <property type="project" value="TreeGrafter"/>
</dbReference>
<reference evidence="1" key="1">
    <citation type="submission" date="2018-05" db="EMBL/GenBank/DDBJ databases">
        <authorList>
            <person name="Lanie J.A."/>
            <person name="Ng W.-L."/>
            <person name="Kazmierczak K.M."/>
            <person name="Andrzejewski T.M."/>
            <person name="Davidsen T.M."/>
            <person name="Wayne K.J."/>
            <person name="Tettelin H."/>
            <person name="Glass J.I."/>
            <person name="Rusch D."/>
            <person name="Podicherti R."/>
            <person name="Tsui H.-C.T."/>
            <person name="Winkler M.E."/>
        </authorList>
    </citation>
    <scope>NUCLEOTIDE SEQUENCE</scope>
</reference>
<feature type="non-terminal residue" evidence="1">
    <location>
        <position position="1"/>
    </location>
</feature>
<evidence type="ECO:0008006" key="2">
    <source>
        <dbReference type="Google" id="ProtNLM"/>
    </source>
</evidence>
<organism evidence="1">
    <name type="scientific">marine metagenome</name>
    <dbReference type="NCBI Taxonomy" id="408172"/>
    <lineage>
        <taxon>unclassified sequences</taxon>
        <taxon>metagenomes</taxon>
        <taxon>ecological metagenomes</taxon>
    </lineage>
</organism>
<name>A0A382JZW1_9ZZZZ</name>
<dbReference type="SUPFAM" id="SSF53448">
    <property type="entry name" value="Nucleotide-diphospho-sugar transferases"/>
    <property type="match status" value="1"/>
</dbReference>
<sequence length="101" mass="11396">QAPAAVSICEPSKHPNWMFSCGKDGTLSPFTDNPISTLRQDLPKVYTLNGALYLAKTDWIQQNRSFLSPETIGYVMPPERSADIDTLLDWEWVELLISKLL</sequence>
<dbReference type="Gene3D" id="3.90.550.10">
    <property type="entry name" value="Spore Coat Polysaccharide Biosynthesis Protein SpsA, Chain A"/>
    <property type="match status" value="1"/>
</dbReference>
<gene>
    <name evidence="1" type="ORF">METZ01_LOCUS268835</name>
</gene>
<proteinExistence type="predicted"/>
<dbReference type="InterPro" id="IPR029044">
    <property type="entry name" value="Nucleotide-diphossugar_trans"/>
</dbReference>
<dbReference type="InterPro" id="IPR050793">
    <property type="entry name" value="CMP-NeuNAc_synthase"/>
</dbReference>
<dbReference type="PANTHER" id="PTHR21485">
    <property type="entry name" value="HAD SUPERFAMILY MEMBERS CMAS AND KDSC"/>
    <property type="match status" value="1"/>
</dbReference>
<dbReference type="PANTHER" id="PTHR21485:SF6">
    <property type="entry name" value="N-ACYLNEURAMINATE CYTIDYLYLTRANSFERASE-RELATED"/>
    <property type="match status" value="1"/>
</dbReference>
<dbReference type="EMBL" id="UINC01076633">
    <property type="protein sequence ID" value="SVC15981.1"/>
    <property type="molecule type" value="Genomic_DNA"/>
</dbReference>
<dbReference type="AlphaFoldDB" id="A0A382JZW1"/>
<evidence type="ECO:0000313" key="1">
    <source>
        <dbReference type="EMBL" id="SVC15981.1"/>
    </source>
</evidence>
<accession>A0A382JZW1</accession>